<feature type="transmembrane region" description="Helical" evidence="1">
    <location>
        <begin position="13"/>
        <end position="36"/>
    </location>
</feature>
<dbReference type="EMBL" id="PCQE01000015">
    <property type="protein sequence ID" value="PRC05530.1"/>
    <property type="molecule type" value="Genomic_DNA"/>
</dbReference>
<organism evidence="2 3">
    <name type="scientific">Pseudomonas cedrina</name>
    <dbReference type="NCBI Taxonomy" id="651740"/>
    <lineage>
        <taxon>Bacteria</taxon>
        <taxon>Pseudomonadati</taxon>
        <taxon>Pseudomonadota</taxon>
        <taxon>Gammaproteobacteria</taxon>
        <taxon>Pseudomonadales</taxon>
        <taxon>Pseudomonadaceae</taxon>
        <taxon>Pseudomonas</taxon>
    </lineage>
</organism>
<proteinExistence type="predicted"/>
<reference evidence="2 3" key="1">
    <citation type="submission" date="2017-09" db="EMBL/GenBank/DDBJ databases">
        <title>Genomic, metabolic, and phenotypic characteristics of bacterial isolates from the natural microbiome of the model nematode Caenorhabditis elegans.</title>
        <authorList>
            <person name="Zimmermann J."/>
            <person name="Obeng N."/>
            <person name="Yang W."/>
            <person name="Obeng O."/>
            <person name="Kissoyan K."/>
            <person name="Pees B."/>
            <person name="Dirksen P."/>
            <person name="Hoppner M."/>
            <person name="Franke A."/>
            <person name="Rosenstiel P."/>
            <person name="Leippe M."/>
            <person name="Dierking K."/>
            <person name="Kaleta C."/>
            <person name="Schulenburg H."/>
        </authorList>
    </citation>
    <scope>NUCLEOTIDE SEQUENCE [LARGE SCALE GENOMIC DNA]</scope>
    <source>
        <strain evidence="2 3">MYb184</strain>
    </source>
</reference>
<sequence length="115" mass="12831">MSPVRRDELGASYASQLVVCVVLVIGVAVSMGLYIARLNAHLDEQRNLTSVYLPDCPDGRGGFMVYPDDRRSGDECYIAQEDESSDVDELQRLSGWNLAQRFDYLLPAAQSPRTF</sequence>
<dbReference type="AlphaFoldDB" id="A0A2S9DSG7"/>
<keyword evidence="1" id="KW-0472">Membrane</keyword>
<evidence type="ECO:0000256" key="1">
    <source>
        <dbReference type="SAM" id="Phobius"/>
    </source>
</evidence>
<gene>
    <name evidence="2" type="ORF">CQ006_11585</name>
</gene>
<comment type="caution">
    <text evidence="2">The sequence shown here is derived from an EMBL/GenBank/DDBJ whole genome shotgun (WGS) entry which is preliminary data.</text>
</comment>
<evidence type="ECO:0000313" key="2">
    <source>
        <dbReference type="EMBL" id="PRC05530.1"/>
    </source>
</evidence>
<evidence type="ECO:0000313" key="3">
    <source>
        <dbReference type="Proteomes" id="UP000239458"/>
    </source>
</evidence>
<keyword evidence="1" id="KW-1133">Transmembrane helix</keyword>
<accession>A0A2S9DSG7</accession>
<protein>
    <submittedName>
        <fullName evidence="2">Uncharacterized protein</fullName>
    </submittedName>
</protein>
<dbReference type="Proteomes" id="UP000239458">
    <property type="component" value="Unassembled WGS sequence"/>
</dbReference>
<keyword evidence="1" id="KW-0812">Transmembrane</keyword>
<dbReference type="RefSeq" id="WP_105227447.1">
    <property type="nucleotide sequence ID" value="NZ_PCQE01000015.1"/>
</dbReference>
<name>A0A2S9DSG7_PSECE</name>